<gene>
    <name evidence="3" type="ORF">P0M35_11795</name>
</gene>
<dbReference type="GO" id="GO:0003824">
    <property type="term" value="F:catalytic activity"/>
    <property type="evidence" value="ECO:0007669"/>
    <property type="project" value="InterPro"/>
</dbReference>
<accession>A0AAE3P1U1</accession>
<comment type="caution">
    <text evidence="3">The sequence shown here is derived from an EMBL/GenBank/DDBJ whole genome shotgun (WGS) entry which is preliminary data.</text>
</comment>
<dbReference type="Pfam" id="PF03372">
    <property type="entry name" value="Exo_endo_phos"/>
    <property type="match status" value="1"/>
</dbReference>
<dbReference type="SUPFAM" id="SSF56219">
    <property type="entry name" value="DNase I-like"/>
    <property type="match status" value="1"/>
</dbReference>
<name>A0AAE3P1U1_9BACT</name>
<evidence type="ECO:0000313" key="4">
    <source>
        <dbReference type="Proteomes" id="UP001221302"/>
    </source>
</evidence>
<reference evidence="3" key="1">
    <citation type="submission" date="2023-03" db="EMBL/GenBank/DDBJ databases">
        <title>Stygiobacter electus gen. nov., sp. nov., facultatively anaerobic thermotolerant bacterium of the class Ignavibacteria from a well of Yessentuki mineral water deposit.</title>
        <authorList>
            <person name="Podosokorskaya O.A."/>
            <person name="Elcheninov A.G."/>
            <person name="Petrova N.F."/>
            <person name="Zavarzina D.G."/>
            <person name="Kublanov I.V."/>
            <person name="Merkel A.Y."/>
        </authorList>
    </citation>
    <scope>NUCLEOTIDE SEQUENCE</scope>
    <source>
        <strain evidence="3">09-Me</strain>
    </source>
</reference>
<dbReference type="RefSeq" id="WP_321536608.1">
    <property type="nucleotide sequence ID" value="NZ_JARGDL010000019.1"/>
</dbReference>
<feature type="domain" description="Secretion system C-terminal sorting" evidence="2">
    <location>
        <begin position="311"/>
        <end position="387"/>
    </location>
</feature>
<protein>
    <submittedName>
        <fullName evidence="3">T9SS type A sorting domain-containing protein</fullName>
    </submittedName>
</protein>
<dbReference type="Pfam" id="PF18962">
    <property type="entry name" value="Por_Secre_tail"/>
    <property type="match status" value="1"/>
</dbReference>
<feature type="domain" description="Endonuclease/exonuclease/phosphatase" evidence="1">
    <location>
        <begin position="26"/>
        <end position="281"/>
    </location>
</feature>
<keyword evidence="4" id="KW-1185">Reference proteome</keyword>
<dbReference type="Proteomes" id="UP001221302">
    <property type="component" value="Unassembled WGS sequence"/>
</dbReference>
<sequence length="389" mass="43832">MSYNILNYPNSRYGSSITTIEPHYKNVINKINPDLIVVVEMLQQNGVQQFLNNVLGNDFNAANVTIQSSNSSGYDGNDCAFYYKPSKVRLIETKTISARTRVISSFKVVSNSTNDTLIILGVHLKANVYNSSDNNLLNQQKRTDAVISLRNETDKYHPKTNFLVCGDFNIFSSDEQAFQKLTDKSKTGYVIDFTNSIGYWSGDPKFSSVCTHSSTRLDTRLDMILVSQSLIDKGGVDYVENSFKIFGNDGNQFNKSVANTTNAWFLNDPDLAVSTTTASDHLPIYADFEFGVKTNIHDIYLPSDFKLEQNYPNPFNPTTTIRFSIPETEYVTLKVFDVLGNEIETLIDRELNFGEHSVVFDARNLSSGVYFFRLTTLTFSQTKSMVVIK</sequence>
<dbReference type="AlphaFoldDB" id="A0AAE3P1U1"/>
<dbReference type="InterPro" id="IPR036691">
    <property type="entry name" value="Endo/exonu/phosph_ase_sf"/>
</dbReference>
<dbReference type="NCBIfam" id="TIGR04183">
    <property type="entry name" value="Por_Secre_tail"/>
    <property type="match status" value="1"/>
</dbReference>
<evidence type="ECO:0000313" key="3">
    <source>
        <dbReference type="EMBL" id="MDF1612837.1"/>
    </source>
</evidence>
<proteinExistence type="predicted"/>
<dbReference type="Gene3D" id="3.60.10.10">
    <property type="entry name" value="Endonuclease/exonuclease/phosphatase"/>
    <property type="match status" value="1"/>
</dbReference>
<evidence type="ECO:0000259" key="1">
    <source>
        <dbReference type="Pfam" id="PF03372"/>
    </source>
</evidence>
<dbReference type="EMBL" id="JARGDL010000019">
    <property type="protein sequence ID" value="MDF1612837.1"/>
    <property type="molecule type" value="Genomic_DNA"/>
</dbReference>
<dbReference type="InterPro" id="IPR026444">
    <property type="entry name" value="Secre_tail"/>
</dbReference>
<dbReference type="InterPro" id="IPR005135">
    <property type="entry name" value="Endo/exonuclease/phosphatase"/>
</dbReference>
<dbReference type="Gene3D" id="2.60.40.4070">
    <property type="match status" value="1"/>
</dbReference>
<evidence type="ECO:0000259" key="2">
    <source>
        <dbReference type="Pfam" id="PF18962"/>
    </source>
</evidence>
<organism evidence="3 4">
    <name type="scientific">Stygiobacter electus</name>
    <dbReference type="NCBI Taxonomy" id="3032292"/>
    <lineage>
        <taxon>Bacteria</taxon>
        <taxon>Pseudomonadati</taxon>
        <taxon>Ignavibacteriota</taxon>
        <taxon>Ignavibacteria</taxon>
        <taxon>Ignavibacteriales</taxon>
        <taxon>Melioribacteraceae</taxon>
        <taxon>Stygiobacter</taxon>
    </lineage>
</organism>